<evidence type="ECO:0000256" key="1">
    <source>
        <dbReference type="SAM" id="Phobius"/>
    </source>
</evidence>
<reference evidence="3 4" key="2">
    <citation type="submission" date="2020-08" db="EMBL/GenBank/DDBJ databases">
        <authorList>
            <person name="Partida-Martinez L."/>
            <person name="Huntemann M."/>
            <person name="Clum A."/>
            <person name="Wang J."/>
            <person name="Palaniappan K."/>
            <person name="Ritter S."/>
            <person name="Chen I.-M."/>
            <person name="Stamatis D."/>
            <person name="Reddy T."/>
            <person name="O'Malley R."/>
            <person name="Daum C."/>
            <person name="Shapiro N."/>
            <person name="Ivanova N."/>
            <person name="Kyrpides N."/>
            <person name="Woyke T."/>
        </authorList>
    </citation>
    <scope>NUCLEOTIDE SEQUENCE [LARGE SCALE GENOMIC DNA]</scope>
    <source>
        <strain evidence="3 4">AS2.23</strain>
    </source>
</reference>
<keyword evidence="1" id="KW-1133">Transmembrane helix</keyword>
<gene>
    <name evidence="3" type="ORF">FHR75_000653</name>
</gene>
<feature type="domain" description="DUF3592" evidence="2">
    <location>
        <begin position="62"/>
        <end position="127"/>
    </location>
</feature>
<dbReference type="RefSeq" id="WP_183390356.1">
    <property type="nucleotide sequence ID" value="NZ_JACHVY010000001.1"/>
</dbReference>
<evidence type="ECO:0000313" key="3">
    <source>
        <dbReference type="EMBL" id="MBB2899865.1"/>
    </source>
</evidence>
<dbReference type="EMBL" id="JACHVY010000001">
    <property type="protein sequence ID" value="MBB2899865.1"/>
    <property type="molecule type" value="Genomic_DNA"/>
</dbReference>
<proteinExistence type="predicted"/>
<keyword evidence="1" id="KW-0812">Transmembrane</keyword>
<dbReference type="InterPro" id="IPR021994">
    <property type="entry name" value="DUF3592"/>
</dbReference>
<evidence type="ECO:0000259" key="2">
    <source>
        <dbReference type="Pfam" id="PF12158"/>
    </source>
</evidence>
<accession>A0A7W4XW79</accession>
<dbReference type="Pfam" id="PF12158">
    <property type="entry name" value="DUF3592"/>
    <property type="match status" value="1"/>
</dbReference>
<sequence>MDQSQLPDLGVSSGAVPAPFAVVLVLVGLFGLAVVAGGVRSLLRSRGRARDAARLRVEGRQTTGVVVDSQAHSRHERRTTFAPVVRFEADGRDVVVVGEQRWNRSFVPGRPAEVLYDPATPDRAHVRAEGGSVLGDGAGGVLLTVCGVASLVLVGVLAALVRSVF</sequence>
<dbReference type="Proteomes" id="UP000533269">
    <property type="component" value="Unassembled WGS sequence"/>
</dbReference>
<feature type="transmembrane region" description="Helical" evidence="1">
    <location>
        <begin position="141"/>
        <end position="161"/>
    </location>
</feature>
<feature type="transmembrane region" description="Helical" evidence="1">
    <location>
        <begin position="20"/>
        <end position="43"/>
    </location>
</feature>
<name>A0A7W4XW79_KINRA</name>
<dbReference type="AlphaFoldDB" id="A0A7W4XW79"/>
<reference evidence="3 4" key="1">
    <citation type="submission" date="2020-08" db="EMBL/GenBank/DDBJ databases">
        <title>The Agave Microbiome: Exploring the role of microbial communities in plant adaptations to desert environments.</title>
        <authorList>
            <person name="Partida-Martinez L.P."/>
        </authorList>
    </citation>
    <scope>NUCLEOTIDE SEQUENCE [LARGE SCALE GENOMIC DNA]</scope>
    <source>
        <strain evidence="3 4">AS2.23</strain>
    </source>
</reference>
<keyword evidence="1" id="KW-0472">Membrane</keyword>
<comment type="caution">
    <text evidence="3">The sequence shown here is derived from an EMBL/GenBank/DDBJ whole genome shotgun (WGS) entry which is preliminary data.</text>
</comment>
<protein>
    <recommendedName>
        <fullName evidence="2">DUF3592 domain-containing protein</fullName>
    </recommendedName>
</protein>
<evidence type="ECO:0000313" key="4">
    <source>
        <dbReference type="Proteomes" id="UP000533269"/>
    </source>
</evidence>
<organism evidence="3 4">
    <name type="scientific">Kineococcus radiotolerans</name>
    <dbReference type="NCBI Taxonomy" id="131568"/>
    <lineage>
        <taxon>Bacteria</taxon>
        <taxon>Bacillati</taxon>
        <taxon>Actinomycetota</taxon>
        <taxon>Actinomycetes</taxon>
        <taxon>Kineosporiales</taxon>
        <taxon>Kineosporiaceae</taxon>
        <taxon>Kineococcus</taxon>
    </lineage>
</organism>